<dbReference type="RefSeq" id="WP_024097651.1">
    <property type="nucleotide sequence ID" value="NZ_CP010588.1"/>
</dbReference>
<feature type="transmembrane region" description="Helical" evidence="1">
    <location>
        <begin position="6"/>
        <end position="24"/>
    </location>
</feature>
<dbReference type="AlphaFoldDB" id="A0AAC9Z9N9"/>
<name>A0AAC9Z9N9_9RHOB</name>
<evidence type="ECO:0000256" key="1">
    <source>
        <dbReference type="SAM" id="Phobius"/>
    </source>
</evidence>
<evidence type="ECO:0000313" key="2">
    <source>
        <dbReference type="EMBL" id="ATF06307.1"/>
    </source>
</evidence>
<dbReference type="Proteomes" id="UP000217545">
    <property type="component" value="Chromosome"/>
</dbReference>
<protein>
    <submittedName>
        <fullName evidence="2">Uncharacterized protein</fullName>
    </submittedName>
</protein>
<feature type="transmembrane region" description="Helical" evidence="1">
    <location>
        <begin position="36"/>
        <end position="58"/>
    </location>
</feature>
<dbReference type="GeneID" id="31846635"/>
<evidence type="ECO:0000313" key="3">
    <source>
        <dbReference type="Proteomes" id="UP000217545"/>
    </source>
</evidence>
<keyword evidence="1" id="KW-1133">Transmembrane helix</keyword>
<dbReference type="EMBL" id="CP010784">
    <property type="protein sequence ID" value="ATF06307.1"/>
    <property type="molecule type" value="Genomic_DNA"/>
</dbReference>
<reference evidence="2 3" key="1">
    <citation type="journal article" date="2017" name="Front. Microbiol.">
        <title>Phaeobacter piscinae sp. nov., a species of the Roseobacter group and potential aquaculture probiont.</title>
        <authorList>
            <person name="Sonnenschein E.C."/>
            <person name="Phippen C.B.W."/>
            <person name="Nielsen K.F."/>
            <person name="Mateiu R.V."/>
            <person name="Melchiorsen J."/>
            <person name="Gram L."/>
            <person name="Overmann J."/>
            <person name="Freese H.M."/>
        </authorList>
    </citation>
    <scope>NUCLEOTIDE SEQUENCE [LARGE SCALE GENOMIC DNA]</scope>
    <source>
        <strain evidence="2 3">P63</strain>
    </source>
</reference>
<sequence>MDDFTTIAVGAFFGNGLFVVFLWGCRRWMSDEARGVERISTMALVAIPMVLLMAYLVVAG</sequence>
<gene>
    <name evidence="2" type="ORF">PhaeoP63_02241</name>
</gene>
<keyword evidence="1" id="KW-0812">Transmembrane</keyword>
<organism evidence="2 3">
    <name type="scientific">Phaeobacter gallaeciensis</name>
    <dbReference type="NCBI Taxonomy" id="60890"/>
    <lineage>
        <taxon>Bacteria</taxon>
        <taxon>Pseudomonadati</taxon>
        <taxon>Pseudomonadota</taxon>
        <taxon>Alphaproteobacteria</taxon>
        <taxon>Rhodobacterales</taxon>
        <taxon>Roseobacteraceae</taxon>
        <taxon>Phaeobacter</taxon>
    </lineage>
</organism>
<accession>A0AAC9Z9N9</accession>
<proteinExistence type="predicted"/>
<keyword evidence="1" id="KW-0472">Membrane</keyword>